<evidence type="ECO:0000313" key="2">
    <source>
        <dbReference type="EMBL" id="TGX55062.1"/>
    </source>
</evidence>
<dbReference type="AlphaFoldDB" id="A0A4V3QZP1"/>
<dbReference type="PROSITE" id="PS50112">
    <property type="entry name" value="PAS"/>
    <property type="match status" value="1"/>
</dbReference>
<sequence length="191" mass="21066">MSGLNFIDPERVIDAAIAAARRGGESLAAALDRIPAAVYLTDADGMVTHFNRACIALAGRQPMACEDRWCVTWRLYTEDGRYLPHDLCPMAVAIREGRKVRGVRAIAERPDGSRIDFAPYPTPIFDAEGTLVGAVNLLIDLSDPRYLEFLRSQSARCRRLAASVGDARTKEILTTMAADYEEQVRQAARPN</sequence>
<comment type="caution">
    <text evidence="2">The sequence shown here is derived from an EMBL/GenBank/DDBJ whole genome shotgun (WGS) entry which is preliminary data.</text>
</comment>
<dbReference type="RefSeq" id="WP_135962957.1">
    <property type="nucleotide sequence ID" value="NZ_SRXT01000002.1"/>
</dbReference>
<reference evidence="2 3" key="1">
    <citation type="submission" date="2019-04" db="EMBL/GenBank/DDBJ databases">
        <title>Sphingomonas psychrotolerans sp. nov., isolated from soil in the Tianshan Mountains, Xinjiang, China.</title>
        <authorList>
            <person name="Luo Y."/>
            <person name="Sheng H."/>
        </authorList>
    </citation>
    <scope>NUCLEOTIDE SEQUENCE [LARGE SCALE GENOMIC DNA]</scope>
    <source>
        <strain evidence="2 3">ZFGT-11</strain>
    </source>
</reference>
<evidence type="ECO:0000313" key="3">
    <source>
        <dbReference type="Proteomes" id="UP000306147"/>
    </source>
</evidence>
<protein>
    <recommendedName>
        <fullName evidence="1">PAS domain-containing protein</fullName>
    </recommendedName>
</protein>
<dbReference type="InterPro" id="IPR000014">
    <property type="entry name" value="PAS"/>
</dbReference>
<dbReference type="EMBL" id="SRXT01000002">
    <property type="protein sequence ID" value="TGX55062.1"/>
    <property type="molecule type" value="Genomic_DNA"/>
</dbReference>
<dbReference type="OrthoDB" id="5287260at2"/>
<organism evidence="2 3">
    <name type="scientific">Sphingomonas gei</name>
    <dbReference type="NCBI Taxonomy" id="1395960"/>
    <lineage>
        <taxon>Bacteria</taxon>
        <taxon>Pseudomonadati</taxon>
        <taxon>Pseudomonadota</taxon>
        <taxon>Alphaproteobacteria</taxon>
        <taxon>Sphingomonadales</taxon>
        <taxon>Sphingomonadaceae</taxon>
        <taxon>Sphingomonas</taxon>
    </lineage>
</organism>
<dbReference type="SUPFAM" id="SSF55785">
    <property type="entry name" value="PYP-like sensor domain (PAS domain)"/>
    <property type="match status" value="1"/>
</dbReference>
<keyword evidence="3" id="KW-1185">Reference proteome</keyword>
<dbReference type="InterPro" id="IPR035965">
    <property type="entry name" value="PAS-like_dom_sf"/>
</dbReference>
<dbReference type="Proteomes" id="UP000306147">
    <property type="component" value="Unassembled WGS sequence"/>
</dbReference>
<dbReference type="Gene3D" id="3.30.450.20">
    <property type="entry name" value="PAS domain"/>
    <property type="match status" value="1"/>
</dbReference>
<name>A0A4V3QZP1_9SPHN</name>
<accession>A0A4V3QZP1</accession>
<gene>
    <name evidence="2" type="ORF">E5A73_06410</name>
</gene>
<feature type="domain" description="PAS" evidence="1">
    <location>
        <begin position="23"/>
        <end position="62"/>
    </location>
</feature>
<proteinExistence type="predicted"/>
<evidence type="ECO:0000259" key="1">
    <source>
        <dbReference type="PROSITE" id="PS50112"/>
    </source>
</evidence>